<evidence type="ECO:0000313" key="2">
    <source>
        <dbReference type="Proteomes" id="UP001597357"/>
    </source>
</evidence>
<evidence type="ECO:0000313" key="1">
    <source>
        <dbReference type="EMBL" id="MFD2696439.1"/>
    </source>
</evidence>
<name>A0ABW5SAT0_9FLAO</name>
<dbReference type="PANTHER" id="PTHR40045:SF1">
    <property type="entry name" value="YQCI_YCGG FAMILY PROTEIN"/>
    <property type="match status" value="1"/>
</dbReference>
<dbReference type="Proteomes" id="UP001597357">
    <property type="component" value="Unassembled WGS sequence"/>
</dbReference>
<gene>
    <name evidence="1" type="primary">gntA</name>
    <name evidence="1" type="ORF">ACFSQ0_00365</name>
</gene>
<dbReference type="RefSeq" id="WP_379042533.1">
    <property type="nucleotide sequence ID" value="NZ_JBHULZ010000002.1"/>
</dbReference>
<sequence>MKPTNQTDQNSNKIYEKAFRRFIVDKNHPCIMAHSVHQTQGLFLRSYPDFDTQSTARQLVTDIKEYIQQYDFGDNKFASFIAVFPEVSFKDEKSFEQALWQLLNQIHQVDNANWDSSVSADPASNNFSFSIAGRAFYIVGMHTRSSRKARQAPYVSIAFNLHAQFEKLREMGSYEVVKKRIRKRDKALQGSINPVLADFGDASEARQYSGRKTEKNWKCPFHKA</sequence>
<organism evidence="1 2">
    <name type="scientific">Mesonia sediminis</name>
    <dbReference type="NCBI Taxonomy" id="1703946"/>
    <lineage>
        <taxon>Bacteria</taxon>
        <taxon>Pseudomonadati</taxon>
        <taxon>Bacteroidota</taxon>
        <taxon>Flavobacteriia</taxon>
        <taxon>Flavobacteriales</taxon>
        <taxon>Flavobacteriaceae</taxon>
        <taxon>Mesonia</taxon>
    </lineage>
</organism>
<proteinExistence type="predicted"/>
<reference evidence="2" key="1">
    <citation type="journal article" date="2019" name="Int. J. Syst. Evol. Microbiol.">
        <title>The Global Catalogue of Microorganisms (GCM) 10K type strain sequencing project: providing services to taxonomists for standard genome sequencing and annotation.</title>
        <authorList>
            <consortium name="The Broad Institute Genomics Platform"/>
            <consortium name="The Broad Institute Genome Sequencing Center for Infectious Disease"/>
            <person name="Wu L."/>
            <person name="Ma J."/>
        </authorList>
    </citation>
    <scope>NUCLEOTIDE SEQUENCE [LARGE SCALE GENOMIC DNA]</scope>
    <source>
        <strain evidence="2">KCTC 42255</strain>
    </source>
</reference>
<dbReference type="NCBIfam" id="NF041366">
    <property type="entry name" value="GntA_guanitoxin"/>
    <property type="match status" value="1"/>
</dbReference>
<dbReference type="Pfam" id="PF08892">
    <property type="entry name" value="YqcI_YcgG"/>
    <property type="match status" value="1"/>
</dbReference>
<accession>A0ABW5SAT0</accession>
<dbReference type="EMBL" id="JBHULZ010000002">
    <property type="protein sequence ID" value="MFD2696439.1"/>
    <property type="molecule type" value="Genomic_DNA"/>
</dbReference>
<comment type="caution">
    <text evidence="1">The sequence shown here is derived from an EMBL/GenBank/DDBJ whole genome shotgun (WGS) entry which is preliminary data.</text>
</comment>
<dbReference type="InterPro" id="IPR014988">
    <property type="entry name" value="Uncharacterised_YqcI/YcgG"/>
</dbReference>
<keyword evidence="2" id="KW-1185">Reference proteome</keyword>
<protein>
    <submittedName>
        <fullName evidence="1">Guanitoxin biosynthesis heme-dependent pre-guanitoxin N-hydroxylase GntA</fullName>
    </submittedName>
</protein>
<dbReference type="PANTHER" id="PTHR40045">
    <property type="entry name" value="YCGG FAMILY PROTEIN"/>
    <property type="match status" value="1"/>
</dbReference>